<organism evidence="2 3">
    <name type="scientific">Anaerocolumna jejuensis DSM 15929</name>
    <dbReference type="NCBI Taxonomy" id="1121322"/>
    <lineage>
        <taxon>Bacteria</taxon>
        <taxon>Bacillati</taxon>
        <taxon>Bacillota</taxon>
        <taxon>Clostridia</taxon>
        <taxon>Lachnospirales</taxon>
        <taxon>Lachnospiraceae</taxon>
        <taxon>Anaerocolumna</taxon>
    </lineage>
</organism>
<reference evidence="2 3" key="1">
    <citation type="submission" date="2016-11" db="EMBL/GenBank/DDBJ databases">
        <authorList>
            <person name="Jaros S."/>
            <person name="Januszkiewicz K."/>
            <person name="Wedrychowicz H."/>
        </authorList>
    </citation>
    <scope>NUCLEOTIDE SEQUENCE [LARGE SCALE GENOMIC DNA]</scope>
    <source>
        <strain evidence="2 3">DSM 15929</strain>
    </source>
</reference>
<accession>A0A1M6UM42</accession>
<evidence type="ECO:0000313" key="3">
    <source>
        <dbReference type="Proteomes" id="UP000184386"/>
    </source>
</evidence>
<evidence type="ECO:0008006" key="4">
    <source>
        <dbReference type="Google" id="ProtNLM"/>
    </source>
</evidence>
<dbReference type="RefSeq" id="WP_073277603.1">
    <property type="nucleotide sequence ID" value="NZ_FRAC01000015.1"/>
</dbReference>
<proteinExistence type="predicted"/>
<dbReference type="OrthoDB" id="9871155at2"/>
<keyword evidence="3" id="KW-1185">Reference proteome</keyword>
<gene>
    <name evidence="2" type="ORF">SAMN02745136_03150</name>
</gene>
<dbReference type="AlphaFoldDB" id="A0A1M6UM42"/>
<name>A0A1M6UM42_9FIRM</name>
<dbReference type="STRING" id="1121322.SAMN02745136_03150"/>
<protein>
    <recommendedName>
        <fullName evidence="4">WXG100 family type VII secretion target</fullName>
    </recommendedName>
</protein>
<keyword evidence="1" id="KW-0175">Coiled coil</keyword>
<evidence type="ECO:0000256" key="1">
    <source>
        <dbReference type="SAM" id="Coils"/>
    </source>
</evidence>
<dbReference type="EMBL" id="FRAC01000015">
    <property type="protein sequence ID" value="SHK70188.1"/>
    <property type="molecule type" value="Genomic_DNA"/>
</dbReference>
<dbReference type="Proteomes" id="UP000184386">
    <property type="component" value="Unassembled WGS sequence"/>
</dbReference>
<evidence type="ECO:0000313" key="2">
    <source>
        <dbReference type="EMBL" id="SHK70188.1"/>
    </source>
</evidence>
<sequence length="97" mass="11414">MSEIKVIKNGLTDYKACVKKVEDKFSELEQVESSLRKRLQNKEWQGKSRDKCEIMLTLTAAYKRKIKEILDEMDRKEQELQKNVSDFTWKSAAVKSL</sequence>
<feature type="coiled-coil region" evidence="1">
    <location>
        <begin position="18"/>
        <end position="86"/>
    </location>
</feature>